<protein>
    <recommendedName>
        <fullName evidence="1">N-acetyltransferase domain-containing protein</fullName>
    </recommendedName>
</protein>
<dbReference type="PANTHER" id="PTHR47542:SF2">
    <property type="entry name" value="ACYL-COA N-ACYLTRANSFERASES (NAT) SUPERFAMILY PROTEIN"/>
    <property type="match status" value="1"/>
</dbReference>
<dbReference type="PROSITE" id="PS51186">
    <property type="entry name" value="GNAT"/>
    <property type="match status" value="1"/>
</dbReference>
<dbReference type="AlphaFoldDB" id="A0AA38WYJ9"/>
<organism evidence="2 3">
    <name type="scientific">Cladophialophora chaetospira</name>
    <dbReference type="NCBI Taxonomy" id="386627"/>
    <lineage>
        <taxon>Eukaryota</taxon>
        <taxon>Fungi</taxon>
        <taxon>Dikarya</taxon>
        <taxon>Ascomycota</taxon>
        <taxon>Pezizomycotina</taxon>
        <taxon>Eurotiomycetes</taxon>
        <taxon>Chaetothyriomycetidae</taxon>
        <taxon>Chaetothyriales</taxon>
        <taxon>Herpotrichiellaceae</taxon>
        <taxon>Cladophialophora</taxon>
    </lineage>
</organism>
<name>A0AA38WYJ9_9EURO</name>
<keyword evidence="3" id="KW-1185">Reference proteome</keyword>
<proteinExistence type="predicted"/>
<dbReference type="GO" id="GO:0016747">
    <property type="term" value="F:acyltransferase activity, transferring groups other than amino-acyl groups"/>
    <property type="evidence" value="ECO:0007669"/>
    <property type="project" value="InterPro"/>
</dbReference>
<dbReference type="EMBL" id="JAPDRK010000022">
    <property type="protein sequence ID" value="KAJ9603466.1"/>
    <property type="molecule type" value="Genomic_DNA"/>
</dbReference>
<dbReference type="CDD" id="cd04301">
    <property type="entry name" value="NAT_SF"/>
    <property type="match status" value="1"/>
</dbReference>
<sequence length="233" mass="26521">MTVVLKWDGECTFSFADGVNALPEKTCGSFETRLVHLLLFSTLYMFTDILLLFHHSPPEHPSLDPRQISFELMLMAQQDDAVLGPLVGLKRLRQLPSSTNPSILQRLKTLERKSFAADEVFDFDDRVAKQRNLEILVAFHGHPTSSSIAAYAVYVTSNRRLLLHKICVSPSFRRKRIGTALMERLIGDAKHRSCRAIDLWVDEANDAARSLYSRHGFLLRDSVQDYYSPGRNE</sequence>
<dbReference type="InterPro" id="IPR016181">
    <property type="entry name" value="Acyl_CoA_acyltransferase"/>
</dbReference>
<evidence type="ECO:0000259" key="1">
    <source>
        <dbReference type="PROSITE" id="PS51186"/>
    </source>
</evidence>
<feature type="domain" description="N-acetyltransferase" evidence="1">
    <location>
        <begin position="90"/>
        <end position="233"/>
    </location>
</feature>
<dbReference type="Pfam" id="PF00583">
    <property type="entry name" value="Acetyltransf_1"/>
    <property type="match status" value="1"/>
</dbReference>
<dbReference type="SUPFAM" id="SSF55729">
    <property type="entry name" value="Acyl-CoA N-acyltransferases (Nat)"/>
    <property type="match status" value="1"/>
</dbReference>
<evidence type="ECO:0000313" key="2">
    <source>
        <dbReference type="EMBL" id="KAJ9603466.1"/>
    </source>
</evidence>
<dbReference type="PANTHER" id="PTHR47542">
    <property type="entry name" value="ACYL-COA N-ACYLTRANSFERASES (NAT) SUPERFAMILY PROTEIN"/>
    <property type="match status" value="1"/>
</dbReference>
<dbReference type="InterPro" id="IPR000182">
    <property type="entry name" value="GNAT_dom"/>
</dbReference>
<dbReference type="Proteomes" id="UP001172673">
    <property type="component" value="Unassembled WGS sequence"/>
</dbReference>
<comment type="caution">
    <text evidence="2">The sequence shown here is derived from an EMBL/GenBank/DDBJ whole genome shotgun (WGS) entry which is preliminary data.</text>
</comment>
<evidence type="ECO:0000313" key="3">
    <source>
        <dbReference type="Proteomes" id="UP001172673"/>
    </source>
</evidence>
<reference evidence="2" key="1">
    <citation type="submission" date="2022-10" db="EMBL/GenBank/DDBJ databases">
        <title>Culturing micro-colonial fungi from biological soil crusts in the Mojave desert and describing Neophaeococcomyces mojavensis, and introducing the new genera and species Taxawa tesnikishii.</title>
        <authorList>
            <person name="Kurbessoian T."/>
            <person name="Stajich J.E."/>
        </authorList>
    </citation>
    <scope>NUCLEOTIDE SEQUENCE</scope>
    <source>
        <strain evidence="2">TK_41</strain>
    </source>
</reference>
<dbReference type="Gene3D" id="3.40.630.30">
    <property type="match status" value="1"/>
</dbReference>
<accession>A0AA38WYJ9</accession>
<gene>
    <name evidence="2" type="ORF">H2200_012244</name>
</gene>